<sequence length="129" mass="14217">MNESSSRHPFLDDLADDVVLESSVLRQAVRGRDVVLRIVKAGAAQYATQRPRFLGHVGERSYFEYDVRLQDGKPAAGLVSIVRNADARVTTLHIAFSPLDAVLSLAAGLRDRLAPELDERWFLGKETGA</sequence>
<keyword evidence="2" id="KW-1185">Reference proteome</keyword>
<dbReference type="AlphaFoldDB" id="A0A0B6S4N8"/>
<name>A0A0B6S4N8_BURPL</name>
<organism evidence="1 2">
    <name type="scientific">Burkholderia plantarii</name>
    <dbReference type="NCBI Taxonomy" id="41899"/>
    <lineage>
        <taxon>Bacteria</taxon>
        <taxon>Pseudomonadati</taxon>
        <taxon>Pseudomonadota</taxon>
        <taxon>Betaproteobacteria</taxon>
        <taxon>Burkholderiales</taxon>
        <taxon>Burkholderiaceae</taxon>
        <taxon>Burkholderia</taxon>
    </lineage>
</organism>
<protein>
    <submittedName>
        <fullName evidence="1">Uncharacterized protein</fullName>
    </submittedName>
</protein>
<reference evidence="2" key="1">
    <citation type="submission" date="2011-03" db="EMBL/GenBank/DDBJ databases">
        <authorList>
            <person name="Voget S."/>
            <person name="Streit W.R."/>
            <person name="Jaeger K.E."/>
            <person name="Daniel R."/>
        </authorList>
    </citation>
    <scope>NUCLEOTIDE SEQUENCE [LARGE SCALE GENOMIC DNA]</scope>
    <source>
        <strain evidence="2">PG1</strain>
    </source>
</reference>
<dbReference type="OrthoDB" id="9096430at2"/>
<dbReference type="EMBL" id="CP002581">
    <property type="protein sequence ID" value="AJK50648.1"/>
    <property type="molecule type" value="Genomic_DNA"/>
</dbReference>
<proteinExistence type="predicted"/>
<dbReference type="Proteomes" id="UP000031838">
    <property type="component" value="Chromosome 2"/>
</dbReference>
<evidence type="ECO:0000313" key="1">
    <source>
        <dbReference type="EMBL" id="AJK50648.1"/>
    </source>
</evidence>
<evidence type="ECO:0000313" key="2">
    <source>
        <dbReference type="Proteomes" id="UP000031838"/>
    </source>
</evidence>
<dbReference type="SUPFAM" id="SSF54427">
    <property type="entry name" value="NTF2-like"/>
    <property type="match status" value="1"/>
</dbReference>
<dbReference type="KEGG" id="bgp:BGL_2c25940"/>
<accession>A0A0B6S4N8</accession>
<gene>
    <name evidence="1" type="ORF">BGL_2c25940</name>
</gene>
<reference evidence="1 2" key="2">
    <citation type="journal article" date="2016" name="Appl. Microbiol. Biotechnol.">
        <title>Mutations improving production and secretion of extracellular lipase by Burkholderia glumae PG1.</title>
        <authorList>
            <person name="Knapp A."/>
            <person name="Voget S."/>
            <person name="Gao R."/>
            <person name="Zaburannyi N."/>
            <person name="Krysciak D."/>
            <person name="Breuer M."/>
            <person name="Hauer B."/>
            <person name="Streit W.R."/>
            <person name="Muller R."/>
            <person name="Daniel R."/>
            <person name="Jaeger K.E."/>
        </authorList>
    </citation>
    <scope>NUCLEOTIDE SEQUENCE [LARGE SCALE GENOMIC DNA]</scope>
    <source>
        <strain evidence="1 2">PG1</strain>
    </source>
</reference>
<dbReference type="Gene3D" id="3.10.450.50">
    <property type="match status" value="1"/>
</dbReference>
<dbReference type="InterPro" id="IPR032710">
    <property type="entry name" value="NTF2-like_dom_sf"/>
</dbReference>
<dbReference type="HOGENOM" id="CLU_156580_0_0_4"/>
<dbReference type="RefSeq" id="WP_042629635.1">
    <property type="nucleotide sequence ID" value="NZ_CP002581.1"/>
</dbReference>